<dbReference type="GO" id="GO:0004623">
    <property type="term" value="F:phospholipase A2 activity"/>
    <property type="evidence" value="ECO:0007669"/>
    <property type="project" value="InterPro"/>
</dbReference>
<protein>
    <submittedName>
        <fullName evidence="1">Uncharacterized protein</fullName>
    </submittedName>
</protein>
<dbReference type="EMBL" id="CATQJA010002612">
    <property type="protein sequence ID" value="CAJ0573054.1"/>
    <property type="molecule type" value="Genomic_DNA"/>
</dbReference>
<keyword evidence="2" id="KW-1185">Reference proteome</keyword>
<dbReference type="InterPro" id="IPR053322">
    <property type="entry name" value="PLA2-like"/>
</dbReference>
<dbReference type="SUPFAM" id="SSF48619">
    <property type="entry name" value="Phospholipase A2, PLA2"/>
    <property type="match status" value="1"/>
</dbReference>
<dbReference type="GO" id="GO:0050482">
    <property type="term" value="P:arachidonate secretion"/>
    <property type="evidence" value="ECO:0007669"/>
    <property type="project" value="InterPro"/>
</dbReference>
<comment type="caution">
    <text evidence="1">The sequence shown here is derived from an EMBL/GenBank/DDBJ whole genome shotgun (WGS) entry which is preliminary data.</text>
</comment>
<evidence type="ECO:0000313" key="1">
    <source>
        <dbReference type="EMBL" id="CAJ0573054.1"/>
    </source>
</evidence>
<dbReference type="Proteomes" id="UP001177023">
    <property type="component" value="Unassembled WGS sequence"/>
</dbReference>
<proteinExistence type="predicted"/>
<dbReference type="GO" id="GO:0006644">
    <property type="term" value="P:phospholipid metabolic process"/>
    <property type="evidence" value="ECO:0007669"/>
    <property type="project" value="InterPro"/>
</dbReference>
<dbReference type="PANTHER" id="PTHR34228">
    <property type="entry name" value="PROTEIN CBG09474-RELATED"/>
    <property type="match status" value="1"/>
</dbReference>
<accession>A0AA36CPS8</accession>
<feature type="non-terminal residue" evidence="1">
    <location>
        <position position="1"/>
    </location>
</feature>
<dbReference type="AlphaFoldDB" id="A0AA36CPS8"/>
<gene>
    <name evidence="1" type="ORF">MSPICULIGERA_LOCUS11423</name>
</gene>
<name>A0AA36CPS8_9BILA</name>
<sequence>MHRVFNNCCLGHDHCYNRQLGQKHCDELFCKCLDIITEGTTLCRKGAANEFCWAVEKYGKKAYDASATPRPNAIQLDGAVLHAGKPS</sequence>
<reference evidence="1" key="1">
    <citation type="submission" date="2023-06" db="EMBL/GenBank/DDBJ databases">
        <authorList>
            <person name="Delattre M."/>
        </authorList>
    </citation>
    <scope>NUCLEOTIDE SEQUENCE</scope>
    <source>
        <strain evidence="1">AF72</strain>
    </source>
</reference>
<organism evidence="1 2">
    <name type="scientific">Mesorhabditis spiculigera</name>
    <dbReference type="NCBI Taxonomy" id="96644"/>
    <lineage>
        <taxon>Eukaryota</taxon>
        <taxon>Metazoa</taxon>
        <taxon>Ecdysozoa</taxon>
        <taxon>Nematoda</taxon>
        <taxon>Chromadorea</taxon>
        <taxon>Rhabditida</taxon>
        <taxon>Rhabditina</taxon>
        <taxon>Rhabditomorpha</taxon>
        <taxon>Rhabditoidea</taxon>
        <taxon>Rhabditidae</taxon>
        <taxon>Mesorhabditinae</taxon>
        <taxon>Mesorhabditis</taxon>
    </lineage>
</organism>
<evidence type="ECO:0000313" key="2">
    <source>
        <dbReference type="Proteomes" id="UP001177023"/>
    </source>
</evidence>
<dbReference type="InterPro" id="IPR036444">
    <property type="entry name" value="PLipase_A2_dom_sf"/>
</dbReference>